<dbReference type="InterPro" id="IPR016024">
    <property type="entry name" value="ARM-type_fold"/>
</dbReference>
<dbReference type="Gene3D" id="1.25.10.10">
    <property type="entry name" value="Leucine-rich Repeat Variant"/>
    <property type="match status" value="2"/>
</dbReference>
<dbReference type="EMBL" id="MCGN01000002">
    <property type="protein sequence ID" value="ORZ00261.1"/>
    <property type="molecule type" value="Genomic_DNA"/>
</dbReference>
<evidence type="ECO:0000256" key="2">
    <source>
        <dbReference type="ARBA" id="ARBA00022490"/>
    </source>
</evidence>
<sequence>MEEERAHRIIETIPFMSKQIVDDTIYEKILSFLDSFLVRDPNHVLLFQSWKIFDALTQACAQEDPDYRVLTLCFRLVGRIVAHAGEHRSTIFGCLRNHSILLDDLVRYLASPHPALRCACLQAISGLLTSDEGIQWVLKNDHTKMAISTAFLDDTTYIVNQVSLLFRQVVEGADQNAGLRNLRDILNPVATLRVAMQPDSDSLLIMRALEFCWVMADSRTQAASDFLETEGLLLPILPLLDRVADDRMLSAKLTDVLTSVFAWVHSPLKLLTDDPSVDSEGVAIVFSYFCKLSCSKVLEPRSLDEAAFGMSLLSTTLTLLSRLDATSHVTCYADVADAFHLMIHVLYLCGRNDKAISMPQLQEALGSGFRRSRNEKALTYDALSALESMIHVAPATASRPECIECIMETLENTELTSDRRVVKSALKVAIVLLHHLADSPDVKNTVSQLVKRLVSMLDDMELDCYSIKLTFGALAALLEHTALGTLLINKENAKQIVSSITLKSMDSDWDTRDTAVEFIGGLFKQPLTRPKLDFALANDLPMLVVKRLHDDEAYVRAAAVDMLQNMMRIKEGWEYIQQKQSVRTVAEKLPSLLYDDEPQVRRATLDAIGCLIINHSCEGMSVGGSEDEKSLNRQIVSHLMVDPDPEVTIRMCRVGEHLWDLHLHEKEQQKRNKTTDEATLDQSQSLFYLLGCDTWLLEATQNTQRLVRAEAYAILQRILSSKVSEVRQRKSTHKRQVEIMDEGDEDFLNRLDLVDMAALRRNIDPEHLYQEALDIDVREMTHSTERGPGEYEGIPDCE</sequence>
<dbReference type="STRING" id="13706.A0A1X2HLM4"/>
<comment type="subcellular location">
    <subcellularLocation>
        <location evidence="1">Cytoplasm</location>
    </subcellularLocation>
</comment>
<protein>
    <submittedName>
        <fullName evidence="4">Armadillo-type protein</fullName>
    </submittedName>
</protein>
<evidence type="ECO:0000313" key="5">
    <source>
        <dbReference type="Proteomes" id="UP000242180"/>
    </source>
</evidence>
<organism evidence="4 5">
    <name type="scientific">Syncephalastrum racemosum</name>
    <name type="common">Filamentous fungus</name>
    <dbReference type="NCBI Taxonomy" id="13706"/>
    <lineage>
        <taxon>Eukaryota</taxon>
        <taxon>Fungi</taxon>
        <taxon>Fungi incertae sedis</taxon>
        <taxon>Mucoromycota</taxon>
        <taxon>Mucoromycotina</taxon>
        <taxon>Mucoromycetes</taxon>
        <taxon>Mucorales</taxon>
        <taxon>Syncephalastraceae</taxon>
        <taxon>Syncephalastrum</taxon>
    </lineage>
</organism>
<accession>A0A1X2HLM4</accession>
<dbReference type="Proteomes" id="UP000242180">
    <property type="component" value="Unassembled WGS sequence"/>
</dbReference>
<dbReference type="GO" id="GO:0006974">
    <property type="term" value="P:DNA damage response"/>
    <property type="evidence" value="ECO:0007669"/>
    <property type="project" value="InterPro"/>
</dbReference>
<dbReference type="InParanoid" id="A0A1X2HLM4"/>
<gene>
    <name evidence="4" type="ORF">BCR43DRAFT_484914</name>
</gene>
<comment type="caution">
    <text evidence="4">The sequence shown here is derived from an EMBL/GenBank/DDBJ whole genome shotgun (WGS) entry which is preliminary data.</text>
</comment>
<dbReference type="AlphaFoldDB" id="A0A1X2HLM4"/>
<proteinExistence type="inferred from homology"/>
<keyword evidence="2" id="KW-0963">Cytoplasm</keyword>
<evidence type="ECO:0000256" key="3">
    <source>
        <dbReference type="ARBA" id="ARBA00061308"/>
    </source>
</evidence>
<dbReference type="PANTHER" id="PTHR21331:SF2">
    <property type="entry name" value="BRCA1-ASSOCIATED ATM ACTIVATOR 1"/>
    <property type="match status" value="1"/>
</dbReference>
<dbReference type="OMA" id="FLDTEWD"/>
<dbReference type="GO" id="GO:0005634">
    <property type="term" value="C:nucleus"/>
    <property type="evidence" value="ECO:0007669"/>
    <property type="project" value="TreeGrafter"/>
</dbReference>
<dbReference type="PANTHER" id="PTHR21331">
    <property type="entry name" value="BRCA1-ASSOCIATED ATM ACTIVATOR 1"/>
    <property type="match status" value="1"/>
</dbReference>
<comment type="similarity">
    <text evidence="3">Belongs to the BRAT1 family.</text>
</comment>
<dbReference type="OrthoDB" id="10057956at2759"/>
<reference evidence="4 5" key="1">
    <citation type="submission" date="2016-07" db="EMBL/GenBank/DDBJ databases">
        <title>Pervasive Adenine N6-methylation of Active Genes in Fungi.</title>
        <authorList>
            <consortium name="DOE Joint Genome Institute"/>
            <person name="Mondo S.J."/>
            <person name="Dannebaum R.O."/>
            <person name="Kuo R.C."/>
            <person name="Labutti K."/>
            <person name="Haridas S."/>
            <person name="Kuo A."/>
            <person name="Salamov A."/>
            <person name="Ahrendt S.R."/>
            <person name="Lipzen A."/>
            <person name="Sullivan W."/>
            <person name="Andreopoulos W.B."/>
            <person name="Clum A."/>
            <person name="Lindquist E."/>
            <person name="Daum C."/>
            <person name="Ramamoorthy G.K."/>
            <person name="Gryganskyi A."/>
            <person name="Culley D."/>
            <person name="Magnuson J.K."/>
            <person name="James T.Y."/>
            <person name="O'Malley M.A."/>
            <person name="Stajich J.E."/>
            <person name="Spatafora J.W."/>
            <person name="Visel A."/>
            <person name="Grigoriev I.V."/>
        </authorList>
    </citation>
    <scope>NUCLEOTIDE SEQUENCE [LARGE SCALE GENOMIC DNA]</scope>
    <source>
        <strain evidence="4 5">NRRL 2496</strain>
    </source>
</reference>
<dbReference type="InterPro" id="IPR011989">
    <property type="entry name" value="ARM-like"/>
</dbReference>
<evidence type="ECO:0000256" key="1">
    <source>
        <dbReference type="ARBA" id="ARBA00004496"/>
    </source>
</evidence>
<name>A0A1X2HLM4_SYNRA</name>
<dbReference type="GO" id="GO:0005737">
    <property type="term" value="C:cytoplasm"/>
    <property type="evidence" value="ECO:0007669"/>
    <property type="project" value="UniProtKB-SubCell"/>
</dbReference>
<keyword evidence="5" id="KW-1185">Reference proteome</keyword>
<dbReference type="InterPro" id="IPR038904">
    <property type="entry name" value="BRAT1"/>
</dbReference>
<dbReference type="SUPFAM" id="SSF48371">
    <property type="entry name" value="ARM repeat"/>
    <property type="match status" value="2"/>
</dbReference>
<evidence type="ECO:0000313" key="4">
    <source>
        <dbReference type="EMBL" id="ORZ00261.1"/>
    </source>
</evidence>